<dbReference type="EMBL" id="JAAEDL010000015">
    <property type="protein sequence ID" value="MBR0681910.1"/>
    <property type="molecule type" value="Genomic_DNA"/>
</dbReference>
<reference evidence="1" key="1">
    <citation type="submission" date="2020-01" db="EMBL/GenBank/DDBJ databases">
        <authorList>
            <person name="Rat A."/>
        </authorList>
    </citation>
    <scope>NUCLEOTIDE SEQUENCE</scope>
    <source>
        <strain evidence="1">LMG 31228</strain>
    </source>
</reference>
<name>A0A9X9XDX4_9PROT</name>
<organism evidence="1 2">
    <name type="scientific">Neoroseomonas eburnea</name>
    <dbReference type="NCBI Taxonomy" id="1346889"/>
    <lineage>
        <taxon>Bacteria</taxon>
        <taxon>Pseudomonadati</taxon>
        <taxon>Pseudomonadota</taxon>
        <taxon>Alphaproteobacteria</taxon>
        <taxon>Acetobacterales</taxon>
        <taxon>Acetobacteraceae</taxon>
        <taxon>Neoroseomonas</taxon>
    </lineage>
</organism>
<reference evidence="1" key="2">
    <citation type="journal article" date="2021" name="Syst. Appl. Microbiol.">
        <title>Roseomonas hellenica sp. nov., isolated from roots of wild-growing Alkanna tinctoria.</title>
        <authorList>
            <person name="Rat A."/>
            <person name="Naranjo H.D."/>
            <person name="Lebbe L."/>
            <person name="Cnockaert M."/>
            <person name="Krigas N."/>
            <person name="Grigoriadou K."/>
            <person name="Maloupa E."/>
            <person name="Willems A."/>
        </authorList>
    </citation>
    <scope>NUCLEOTIDE SEQUENCE</scope>
    <source>
        <strain evidence="1">LMG 31228</strain>
    </source>
</reference>
<evidence type="ECO:0000313" key="2">
    <source>
        <dbReference type="Proteomes" id="UP001138709"/>
    </source>
</evidence>
<protein>
    <recommendedName>
        <fullName evidence="3">Phage tail protein</fullName>
    </recommendedName>
</protein>
<sequence>MQTLGIIDASWGETPIPCEKGSKLKLGGLKNNPVIMGRQVHRAQEMEASEITLTTNLMRGQKLKDLLTGGEKPLTVRCDTGQTYVFPDAFLTNRPEMTSGEGGKIELTFAAGEPEELLHG</sequence>
<proteinExistence type="predicted"/>
<dbReference type="Pfam" id="PF10618">
    <property type="entry name" value="Tail_tube"/>
    <property type="match status" value="1"/>
</dbReference>
<keyword evidence="2" id="KW-1185">Reference proteome</keyword>
<comment type="caution">
    <text evidence="1">The sequence shown here is derived from an EMBL/GenBank/DDBJ whole genome shotgun (WGS) entry which is preliminary data.</text>
</comment>
<evidence type="ECO:0000313" key="1">
    <source>
        <dbReference type="EMBL" id="MBR0681910.1"/>
    </source>
</evidence>
<dbReference type="RefSeq" id="WP_211847445.1">
    <property type="nucleotide sequence ID" value="NZ_JAAEDL010000015.1"/>
</dbReference>
<evidence type="ECO:0008006" key="3">
    <source>
        <dbReference type="Google" id="ProtNLM"/>
    </source>
</evidence>
<accession>A0A9X9XDX4</accession>
<dbReference type="AlphaFoldDB" id="A0A9X9XDX4"/>
<gene>
    <name evidence="1" type="ORF">GXW74_15555</name>
</gene>
<dbReference type="Proteomes" id="UP001138709">
    <property type="component" value="Unassembled WGS sequence"/>
</dbReference>
<dbReference type="InterPro" id="IPR019596">
    <property type="entry name" value="Phage_Mu_GpM_tail_tub"/>
</dbReference>